<feature type="region of interest" description="Disordered" evidence="1">
    <location>
        <begin position="105"/>
        <end position="147"/>
    </location>
</feature>
<dbReference type="OrthoDB" id="3935025at2759"/>
<dbReference type="PANTHER" id="PTHR33481">
    <property type="entry name" value="REVERSE TRANSCRIPTASE"/>
    <property type="match status" value="1"/>
</dbReference>
<evidence type="ECO:0000313" key="2">
    <source>
        <dbReference type="EMBL" id="KAF2709115.1"/>
    </source>
</evidence>
<keyword evidence="3" id="KW-1185">Reference proteome</keyword>
<feature type="compositionally biased region" description="Low complexity" evidence="1">
    <location>
        <begin position="105"/>
        <end position="117"/>
    </location>
</feature>
<name>A0A6G1K996_9PLEO</name>
<evidence type="ECO:0000313" key="3">
    <source>
        <dbReference type="Proteomes" id="UP000799428"/>
    </source>
</evidence>
<sequence length="160" mass="17621">STSPGADRVTVRLLKACWPLVKHTITVIYRKCLQLGYLPHAWKLTKVAMIPKVGKKDKISAWSWRPIALLSCLGKGVSGILSPPLTTRTQVPQIQRGRGAGAWRPAATAHQGATAGHDSQAGTQAYPNKTDLTPLGESRRRRQQQSMTWMICKTRESVPE</sequence>
<evidence type="ECO:0008006" key="4">
    <source>
        <dbReference type="Google" id="ProtNLM"/>
    </source>
</evidence>
<proteinExistence type="predicted"/>
<protein>
    <recommendedName>
        <fullName evidence="4">Reverse transcriptase domain-containing protein</fullName>
    </recommendedName>
</protein>
<reference evidence="2" key="1">
    <citation type="journal article" date="2020" name="Stud. Mycol.">
        <title>101 Dothideomycetes genomes: a test case for predicting lifestyles and emergence of pathogens.</title>
        <authorList>
            <person name="Haridas S."/>
            <person name="Albert R."/>
            <person name="Binder M."/>
            <person name="Bloem J."/>
            <person name="Labutti K."/>
            <person name="Salamov A."/>
            <person name="Andreopoulos B."/>
            <person name="Baker S."/>
            <person name="Barry K."/>
            <person name="Bills G."/>
            <person name="Bluhm B."/>
            <person name="Cannon C."/>
            <person name="Castanera R."/>
            <person name="Culley D."/>
            <person name="Daum C."/>
            <person name="Ezra D."/>
            <person name="Gonzalez J."/>
            <person name="Henrissat B."/>
            <person name="Kuo A."/>
            <person name="Liang C."/>
            <person name="Lipzen A."/>
            <person name="Lutzoni F."/>
            <person name="Magnuson J."/>
            <person name="Mondo S."/>
            <person name="Nolan M."/>
            <person name="Ohm R."/>
            <person name="Pangilinan J."/>
            <person name="Park H.-J."/>
            <person name="Ramirez L."/>
            <person name="Alfaro M."/>
            <person name="Sun H."/>
            <person name="Tritt A."/>
            <person name="Yoshinaga Y."/>
            <person name="Zwiers L.-H."/>
            <person name="Turgeon B."/>
            <person name="Goodwin S."/>
            <person name="Spatafora J."/>
            <person name="Crous P."/>
            <person name="Grigoriev I."/>
        </authorList>
    </citation>
    <scope>NUCLEOTIDE SEQUENCE</scope>
    <source>
        <strain evidence="2">CBS 279.74</strain>
    </source>
</reference>
<accession>A0A6G1K996</accession>
<feature type="non-terminal residue" evidence="2">
    <location>
        <position position="1"/>
    </location>
</feature>
<dbReference type="PANTHER" id="PTHR33481:SF1">
    <property type="entry name" value="ENDONUCLEASE_EXONUCLEASE_PHOSPHATASE DOMAIN-CONTAINING PROTEIN-RELATED"/>
    <property type="match status" value="1"/>
</dbReference>
<dbReference type="AlphaFoldDB" id="A0A6G1K996"/>
<dbReference type="EMBL" id="MU005771">
    <property type="protein sequence ID" value="KAF2709115.1"/>
    <property type="molecule type" value="Genomic_DNA"/>
</dbReference>
<dbReference type="Proteomes" id="UP000799428">
    <property type="component" value="Unassembled WGS sequence"/>
</dbReference>
<evidence type="ECO:0000256" key="1">
    <source>
        <dbReference type="SAM" id="MobiDB-lite"/>
    </source>
</evidence>
<organism evidence="2 3">
    <name type="scientific">Pleomassaria siparia CBS 279.74</name>
    <dbReference type="NCBI Taxonomy" id="1314801"/>
    <lineage>
        <taxon>Eukaryota</taxon>
        <taxon>Fungi</taxon>
        <taxon>Dikarya</taxon>
        <taxon>Ascomycota</taxon>
        <taxon>Pezizomycotina</taxon>
        <taxon>Dothideomycetes</taxon>
        <taxon>Pleosporomycetidae</taxon>
        <taxon>Pleosporales</taxon>
        <taxon>Pleomassariaceae</taxon>
        <taxon>Pleomassaria</taxon>
    </lineage>
</organism>
<feature type="compositionally biased region" description="Polar residues" evidence="1">
    <location>
        <begin position="120"/>
        <end position="131"/>
    </location>
</feature>
<gene>
    <name evidence="2" type="ORF">K504DRAFT_380719</name>
</gene>